<evidence type="ECO:0000313" key="1">
    <source>
        <dbReference type="EMBL" id="KAI1520344.1"/>
    </source>
</evidence>
<proteinExistence type="predicted"/>
<keyword evidence="2" id="KW-1185">Reference proteome</keyword>
<dbReference type="OrthoDB" id="62952at2759"/>
<protein>
    <submittedName>
        <fullName evidence="1">Uncharacterized protein</fullName>
    </submittedName>
</protein>
<comment type="caution">
    <text evidence="1">The sequence shown here is derived from an EMBL/GenBank/DDBJ whole genome shotgun (WGS) entry which is preliminary data.</text>
</comment>
<dbReference type="PANTHER" id="PTHR42085">
    <property type="entry name" value="F-BOX DOMAIN-CONTAINING PROTEIN"/>
    <property type="match status" value="1"/>
</dbReference>
<dbReference type="PANTHER" id="PTHR42085:SF1">
    <property type="entry name" value="F-BOX DOMAIN-CONTAINING PROTEIN"/>
    <property type="match status" value="1"/>
</dbReference>
<accession>A0A922NS83</accession>
<reference evidence="2" key="1">
    <citation type="journal article" date="2022" name="Microb. Genom.">
        <title>A global pangenome for the wheat fungal pathogen Pyrenophora tritici-repentis and prediction of effector protein structural homology.</title>
        <authorList>
            <person name="Moolhuijzen P.M."/>
            <person name="See P.T."/>
            <person name="Shi G."/>
            <person name="Powell H.R."/>
            <person name="Cockram J."/>
            <person name="Jorgensen L.N."/>
            <person name="Benslimane H."/>
            <person name="Strelkov S.E."/>
            <person name="Turner J."/>
            <person name="Liu Z."/>
            <person name="Moffat C.S."/>
        </authorList>
    </citation>
    <scope>NUCLEOTIDE SEQUENCE [LARGE SCALE GENOMIC DNA]</scope>
</reference>
<gene>
    <name evidence="1" type="ORF">Ptr86124_000712</name>
</gene>
<organism evidence="1 2">
    <name type="scientific">Pyrenophora tritici-repentis</name>
    <dbReference type="NCBI Taxonomy" id="45151"/>
    <lineage>
        <taxon>Eukaryota</taxon>
        <taxon>Fungi</taxon>
        <taxon>Dikarya</taxon>
        <taxon>Ascomycota</taxon>
        <taxon>Pezizomycotina</taxon>
        <taxon>Dothideomycetes</taxon>
        <taxon>Pleosporomycetidae</taxon>
        <taxon>Pleosporales</taxon>
        <taxon>Pleosporineae</taxon>
        <taxon>Pleosporaceae</taxon>
        <taxon>Pyrenophora</taxon>
    </lineage>
</organism>
<evidence type="ECO:0000313" key="2">
    <source>
        <dbReference type="Proteomes" id="UP000249757"/>
    </source>
</evidence>
<dbReference type="InterPro" id="IPR038883">
    <property type="entry name" value="AN11006-like"/>
</dbReference>
<dbReference type="EMBL" id="NRDI02000001">
    <property type="protein sequence ID" value="KAI1520344.1"/>
    <property type="molecule type" value="Genomic_DNA"/>
</dbReference>
<dbReference type="AlphaFoldDB" id="A0A922NS83"/>
<sequence>MDCNATPNYFPKFLTLPLEIRELIYSFALRADRPIAPLLCHTSNGNHVKFHHNDPLPANHGSIGALFGVTRASKKLRAESFDIFYTANTFFVDRETMTYFSRLEYLGRFHLVRHVQFNMDRLKVHRVPGMLRCMNTFLKEADVYERQLGEGRHVGESAETLRAHPQWKFCGVARLNPLITLRKLAELREENTTTTTASTTTTPNLRVVLPLPSSALKTHPNLTYFPLILSSLGISLHTVSNPSLPDPKPTPFYATYMHNPPCPIHTYTWHQFYQKKDFAPSTIPYVSPLGPDGQTVAYRSALALNPQLEQESRPRKCIFSRSRCGGGLLEWVDVWTEGGGIMGDAWF</sequence>
<dbReference type="Proteomes" id="UP000249757">
    <property type="component" value="Unassembled WGS sequence"/>
</dbReference>
<name>A0A922NS83_9PLEO</name>